<sequence>MKYYKTALEEWVTKWYLRNKVLSSHDMDIFQIALKHGIYLHKKPMLPRYDVFGRYKGIIIDSREKEEIQREQFFHELCHVLRHCGHQSMIPEAFRELQERDARHFTLYAALPSHMIKHYDFTDELIIGTLSETFKVRKELVVERLDRIYRNQKFTISPDYCPL</sequence>
<feature type="domain" description="IrrE N-terminal-like" evidence="1">
    <location>
        <begin position="35"/>
        <end position="145"/>
    </location>
</feature>
<dbReference type="Pfam" id="PF06114">
    <property type="entry name" value="Peptidase_M78"/>
    <property type="match status" value="1"/>
</dbReference>
<dbReference type="Proteomes" id="UP001597452">
    <property type="component" value="Unassembled WGS sequence"/>
</dbReference>
<proteinExistence type="predicted"/>
<comment type="caution">
    <text evidence="2">The sequence shown here is derived from an EMBL/GenBank/DDBJ whole genome shotgun (WGS) entry which is preliminary data.</text>
</comment>
<keyword evidence="3" id="KW-1185">Reference proteome</keyword>
<dbReference type="RefSeq" id="WP_054753621.1">
    <property type="nucleotide sequence ID" value="NZ_JBHUMZ010000010.1"/>
</dbReference>
<name>A0ABW5Q7C1_9BACI</name>
<dbReference type="InterPro" id="IPR010359">
    <property type="entry name" value="IrrE_HExxH"/>
</dbReference>
<dbReference type="EMBL" id="JBHUMZ010000010">
    <property type="protein sequence ID" value="MFD2637731.1"/>
    <property type="molecule type" value="Genomic_DNA"/>
</dbReference>
<evidence type="ECO:0000259" key="1">
    <source>
        <dbReference type="Pfam" id="PF06114"/>
    </source>
</evidence>
<reference evidence="3" key="1">
    <citation type="journal article" date="2019" name="Int. J. Syst. Evol. Microbiol.">
        <title>The Global Catalogue of Microorganisms (GCM) 10K type strain sequencing project: providing services to taxonomists for standard genome sequencing and annotation.</title>
        <authorList>
            <consortium name="The Broad Institute Genomics Platform"/>
            <consortium name="The Broad Institute Genome Sequencing Center for Infectious Disease"/>
            <person name="Wu L."/>
            <person name="Ma J."/>
        </authorList>
    </citation>
    <scope>NUCLEOTIDE SEQUENCE [LARGE SCALE GENOMIC DNA]</scope>
    <source>
        <strain evidence="3">TISTR 1571</strain>
    </source>
</reference>
<evidence type="ECO:0000313" key="3">
    <source>
        <dbReference type="Proteomes" id="UP001597452"/>
    </source>
</evidence>
<evidence type="ECO:0000313" key="2">
    <source>
        <dbReference type="EMBL" id="MFD2637731.1"/>
    </source>
</evidence>
<protein>
    <submittedName>
        <fullName evidence="2">ImmA/IrrE family metallo-endopeptidase</fullName>
    </submittedName>
</protein>
<organism evidence="2 3">
    <name type="scientific">Piscibacillus salipiscarius</name>
    <dbReference type="NCBI Taxonomy" id="299480"/>
    <lineage>
        <taxon>Bacteria</taxon>
        <taxon>Bacillati</taxon>
        <taxon>Bacillota</taxon>
        <taxon>Bacilli</taxon>
        <taxon>Bacillales</taxon>
        <taxon>Bacillaceae</taxon>
        <taxon>Piscibacillus</taxon>
    </lineage>
</organism>
<gene>
    <name evidence="2" type="ORF">ACFSW4_02440</name>
</gene>
<accession>A0ABW5Q7C1</accession>